<proteinExistence type="predicted"/>
<dbReference type="RefSeq" id="WP_345061005.1">
    <property type="nucleotide sequence ID" value="NZ_BAABEX010000004.1"/>
</dbReference>
<dbReference type="Gene3D" id="1.20.950.20">
    <property type="entry name" value="Transmembrane di-heme cytochromes, Chain C"/>
    <property type="match status" value="1"/>
</dbReference>
<feature type="transmembrane region" description="Helical" evidence="7">
    <location>
        <begin position="53"/>
        <end position="73"/>
    </location>
</feature>
<accession>A0ABP8L0W1</accession>
<keyword evidence="5 7" id="KW-0472">Membrane</keyword>
<evidence type="ECO:0000256" key="1">
    <source>
        <dbReference type="ARBA" id="ARBA00004651"/>
    </source>
</evidence>
<feature type="domain" description="Cytochrome b561 bacterial/Ni-hydrogenase" evidence="8">
    <location>
        <begin position="26"/>
        <end position="183"/>
    </location>
</feature>
<gene>
    <name evidence="9" type="ORF">GCM10023090_05950</name>
</gene>
<evidence type="ECO:0000256" key="3">
    <source>
        <dbReference type="ARBA" id="ARBA00022692"/>
    </source>
</evidence>
<dbReference type="Pfam" id="PF01292">
    <property type="entry name" value="Ni_hydr_CYTB"/>
    <property type="match status" value="1"/>
</dbReference>
<keyword evidence="10" id="KW-1185">Reference proteome</keyword>
<evidence type="ECO:0000313" key="10">
    <source>
        <dbReference type="Proteomes" id="UP001501788"/>
    </source>
</evidence>
<dbReference type="InterPro" id="IPR011577">
    <property type="entry name" value="Cyt_b561_bac/Ni-Hgenase"/>
</dbReference>
<reference evidence="10" key="1">
    <citation type="journal article" date="2019" name="Int. J. Syst. Evol. Microbiol.">
        <title>The Global Catalogue of Microorganisms (GCM) 10K type strain sequencing project: providing services to taxonomists for standard genome sequencing and annotation.</title>
        <authorList>
            <consortium name="The Broad Institute Genomics Platform"/>
            <consortium name="The Broad Institute Genome Sequencing Center for Infectious Disease"/>
            <person name="Wu L."/>
            <person name="Ma J."/>
        </authorList>
    </citation>
    <scope>NUCLEOTIDE SEQUENCE [LARGE SCALE GENOMIC DNA]</scope>
    <source>
        <strain evidence="10">JCM 31890</strain>
    </source>
</reference>
<dbReference type="SUPFAM" id="SSF81342">
    <property type="entry name" value="Transmembrane di-heme cytochromes"/>
    <property type="match status" value="1"/>
</dbReference>
<evidence type="ECO:0000256" key="5">
    <source>
        <dbReference type="ARBA" id="ARBA00023136"/>
    </source>
</evidence>
<evidence type="ECO:0000313" key="9">
    <source>
        <dbReference type="EMBL" id="GAA4419523.1"/>
    </source>
</evidence>
<evidence type="ECO:0000256" key="7">
    <source>
        <dbReference type="SAM" id="Phobius"/>
    </source>
</evidence>
<evidence type="ECO:0000259" key="8">
    <source>
        <dbReference type="Pfam" id="PF01292"/>
    </source>
</evidence>
<name>A0ABP8L0W1_9BURK</name>
<keyword evidence="4 7" id="KW-1133">Transmembrane helix</keyword>
<feature type="transmembrane region" description="Helical" evidence="7">
    <location>
        <begin position="31"/>
        <end position="47"/>
    </location>
</feature>
<evidence type="ECO:0000256" key="6">
    <source>
        <dbReference type="SAM" id="MobiDB-lite"/>
    </source>
</evidence>
<sequence>MTSTTAALPPSPAAEPPAAPRRRLRDAPSRLLHWLLAIGVVGAYATSEWDSARAVHALLGYGVVGVLVLRLLWGLVGPRSTRIGGLVTRVRAALKAGLRPEAGWTVRVGGAIALTGLGLLLLAAPATLSGVALLHSGWAGKWLEDVHEALGSALPLLALGHAAALAAAVALRGRQALSPMFSGTVPGPGPDVTPRNHLGVAVLCALVLTAFLWGQWDSVQTAVADTAAVGHERRHDDDDD</sequence>
<feature type="transmembrane region" description="Helical" evidence="7">
    <location>
        <begin position="108"/>
        <end position="133"/>
    </location>
</feature>
<comment type="caution">
    <text evidence="9">The sequence shown here is derived from an EMBL/GenBank/DDBJ whole genome shotgun (WGS) entry which is preliminary data.</text>
</comment>
<feature type="region of interest" description="Disordered" evidence="6">
    <location>
        <begin position="1"/>
        <end position="22"/>
    </location>
</feature>
<feature type="compositionally biased region" description="Pro residues" evidence="6">
    <location>
        <begin position="9"/>
        <end position="19"/>
    </location>
</feature>
<protein>
    <recommendedName>
        <fullName evidence="8">Cytochrome b561 bacterial/Ni-hydrogenase domain-containing protein</fullName>
    </recommendedName>
</protein>
<organism evidence="9 10">
    <name type="scientific">Acidovorax lacteus</name>
    <dbReference type="NCBI Taxonomy" id="1924988"/>
    <lineage>
        <taxon>Bacteria</taxon>
        <taxon>Pseudomonadati</taxon>
        <taxon>Pseudomonadota</taxon>
        <taxon>Betaproteobacteria</taxon>
        <taxon>Burkholderiales</taxon>
        <taxon>Comamonadaceae</taxon>
        <taxon>Acidovorax</taxon>
    </lineage>
</organism>
<feature type="transmembrane region" description="Helical" evidence="7">
    <location>
        <begin position="153"/>
        <end position="171"/>
    </location>
</feature>
<keyword evidence="2" id="KW-1003">Cell membrane</keyword>
<comment type="subcellular location">
    <subcellularLocation>
        <location evidence="1">Cell membrane</location>
        <topology evidence="1">Multi-pass membrane protein</topology>
    </subcellularLocation>
</comment>
<evidence type="ECO:0000256" key="4">
    <source>
        <dbReference type="ARBA" id="ARBA00022989"/>
    </source>
</evidence>
<dbReference type="Proteomes" id="UP001501788">
    <property type="component" value="Unassembled WGS sequence"/>
</dbReference>
<evidence type="ECO:0000256" key="2">
    <source>
        <dbReference type="ARBA" id="ARBA00022475"/>
    </source>
</evidence>
<dbReference type="EMBL" id="BAABEX010000004">
    <property type="protein sequence ID" value="GAA4419523.1"/>
    <property type="molecule type" value="Genomic_DNA"/>
</dbReference>
<dbReference type="InterPro" id="IPR016174">
    <property type="entry name" value="Di-haem_cyt_TM"/>
</dbReference>
<keyword evidence="3 7" id="KW-0812">Transmembrane</keyword>